<gene>
    <name evidence="2" type="ORF">C5O00_12130</name>
</gene>
<evidence type="ECO:0000313" key="3">
    <source>
        <dbReference type="Proteomes" id="UP000238442"/>
    </source>
</evidence>
<feature type="transmembrane region" description="Helical" evidence="1">
    <location>
        <begin position="117"/>
        <end position="134"/>
    </location>
</feature>
<keyword evidence="3" id="KW-1185">Reference proteome</keyword>
<protein>
    <submittedName>
        <fullName evidence="2">Uncharacterized protein</fullName>
    </submittedName>
</protein>
<organism evidence="2 3">
    <name type="scientific">Pukyongia salina</name>
    <dbReference type="NCBI Taxonomy" id="2094025"/>
    <lineage>
        <taxon>Bacteria</taxon>
        <taxon>Pseudomonadati</taxon>
        <taxon>Bacteroidota</taxon>
        <taxon>Flavobacteriia</taxon>
        <taxon>Flavobacteriales</taxon>
        <taxon>Flavobacteriaceae</taxon>
        <taxon>Pukyongia</taxon>
    </lineage>
</organism>
<dbReference type="RefSeq" id="WP_105217105.1">
    <property type="nucleotide sequence ID" value="NZ_CP027062.1"/>
</dbReference>
<dbReference type="EMBL" id="CP027062">
    <property type="protein sequence ID" value="AVI51865.1"/>
    <property type="molecule type" value="Genomic_DNA"/>
</dbReference>
<feature type="transmembrane region" description="Helical" evidence="1">
    <location>
        <begin position="27"/>
        <end position="45"/>
    </location>
</feature>
<proteinExistence type="predicted"/>
<sequence>MSKYLETASELAKGLHMLFRNLTLGRFLKWIISLLLIGGIIFFVFESFFSSSYYYDRIDRKIEIIEKVQAISGGDSLIAVRTNKELMEVLEELDKPKTKLIDLSDVNITVTQAFTEGLIKFLSAIFIPLIIMYSSRKDPDYGDIVIGAIAFIVVFGTIAVFIPTIRSVWINFLIIPVVQIIGLAILAVFQRKQQNHSETP</sequence>
<keyword evidence="1" id="KW-0472">Membrane</keyword>
<evidence type="ECO:0000313" key="2">
    <source>
        <dbReference type="EMBL" id="AVI51865.1"/>
    </source>
</evidence>
<evidence type="ECO:0000256" key="1">
    <source>
        <dbReference type="SAM" id="Phobius"/>
    </source>
</evidence>
<keyword evidence="1" id="KW-0812">Transmembrane</keyword>
<feature type="transmembrane region" description="Helical" evidence="1">
    <location>
        <begin position="141"/>
        <end position="162"/>
    </location>
</feature>
<dbReference type="KEGG" id="aue:C5O00_12130"/>
<dbReference type="AlphaFoldDB" id="A0A2S0HYY9"/>
<reference evidence="2 3" key="1">
    <citation type="submission" date="2018-02" db="EMBL/GenBank/DDBJ databases">
        <title>Genomic analysis of the strain RR4-38 isolated from a seawater recirculating aquaculture system.</title>
        <authorList>
            <person name="Kim Y.-S."/>
            <person name="Jang Y.H."/>
            <person name="Kim K.-H."/>
        </authorList>
    </citation>
    <scope>NUCLEOTIDE SEQUENCE [LARGE SCALE GENOMIC DNA]</scope>
    <source>
        <strain evidence="2 3">RR4-38</strain>
    </source>
</reference>
<dbReference type="OrthoDB" id="9979792at2"/>
<dbReference type="Proteomes" id="UP000238442">
    <property type="component" value="Chromosome"/>
</dbReference>
<keyword evidence="1" id="KW-1133">Transmembrane helix</keyword>
<feature type="transmembrane region" description="Helical" evidence="1">
    <location>
        <begin position="168"/>
        <end position="189"/>
    </location>
</feature>
<name>A0A2S0HYY9_9FLAO</name>
<accession>A0A2S0HYY9</accession>